<dbReference type="EMBL" id="BOQL01000018">
    <property type="protein sequence ID" value="GIM65965.1"/>
    <property type="molecule type" value="Genomic_DNA"/>
</dbReference>
<accession>A0A919S945</accession>
<organism evidence="1 2">
    <name type="scientific">Actinoplanes auranticolor</name>
    <dbReference type="NCBI Taxonomy" id="47988"/>
    <lineage>
        <taxon>Bacteria</taxon>
        <taxon>Bacillati</taxon>
        <taxon>Actinomycetota</taxon>
        <taxon>Actinomycetes</taxon>
        <taxon>Micromonosporales</taxon>
        <taxon>Micromonosporaceae</taxon>
        <taxon>Actinoplanes</taxon>
    </lineage>
</organism>
<protein>
    <submittedName>
        <fullName evidence="1">Uncharacterized protein</fullName>
    </submittedName>
</protein>
<dbReference type="Proteomes" id="UP000681340">
    <property type="component" value="Unassembled WGS sequence"/>
</dbReference>
<sequence>MTAIPLQLTARQWATIDAAMDNAAHNARDSFEDPEPAHAIREAGWQQVPWVGQDRQWPPMDQVLTISLRRDQWQLALDVLAADDPIYKDLGDLESLHLGRDAREAVGRQLLP</sequence>
<evidence type="ECO:0000313" key="1">
    <source>
        <dbReference type="EMBL" id="GIM65965.1"/>
    </source>
</evidence>
<dbReference type="AlphaFoldDB" id="A0A919S945"/>
<gene>
    <name evidence="1" type="ORF">Aau02nite_20980</name>
</gene>
<evidence type="ECO:0000313" key="2">
    <source>
        <dbReference type="Proteomes" id="UP000681340"/>
    </source>
</evidence>
<name>A0A919S945_9ACTN</name>
<dbReference type="RefSeq" id="WP_212988145.1">
    <property type="nucleotide sequence ID" value="NZ_BAABEA010000009.1"/>
</dbReference>
<keyword evidence="2" id="KW-1185">Reference proteome</keyword>
<reference evidence="1" key="1">
    <citation type="submission" date="2021-03" db="EMBL/GenBank/DDBJ databases">
        <title>Whole genome shotgun sequence of Actinoplanes auranticolor NBRC 12245.</title>
        <authorList>
            <person name="Komaki H."/>
            <person name="Tamura T."/>
        </authorList>
    </citation>
    <scope>NUCLEOTIDE SEQUENCE</scope>
    <source>
        <strain evidence="1">NBRC 12245</strain>
    </source>
</reference>
<proteinExistence type="predicted"/>
<comment type="caution">
    <text evidence="1">The sequence shown here is derived from an EMBL/GenBank/DDBJ whole genome shotgun (WGS) entry which is preliminary data.</text>
</comment>